<keyword evidence="5" id="KW-0479">Metal-binding</keyword>
<comment type="similarity">
    <text evidence="3">Belongs to the HARBI1 family.</text>
</comment>
<comment type="caution">
    <text evidence="9">The sequence shown here is derived from an EMBL/GenBank/DDBJ whole genome shotgun (WGS) entry which is preliminary data.</text>
</comment>
<evidence type="ECO:0000313" key="10">
    <source>
        <dbReference type="Proteomes" id="UP001314205"/>
    </source>
</evidence>
<feature type="domain" description="DDE Tnp4" evidence="8">
    <location>
        <begin position="108"/>
        <end position="272"/>
    </location>
</feature>
<dbReference type="GO" id="GO:0005634">
    <property type="term" value="C:nucleus"/>
    <property type="evidence" value="ECO:0007669"/>
    <property type="project" value="UniProtKB-SubCell"/>
</dbReference>
<accession>A0AAV1L9V5</accession>
<sequence length="322" mass="36588">MTKNHFNYLHSLISLYIKNKIDCKKAISTEEKLAICLRYMATGSSFTTIGYNFKIAGPTVLKIVSKVSNAIWKCLQPIFMKEMTTELWLENELYFRQKCNFPNCVGAIDGKHVYIKSPSNSGSDYFNYKKSFSLVLLAVVDARYKFIAIDFGSKGRFSDAGIFSNSAFGKKLKDNSLFLPESKSLEEGGMEMPFIFVGDEAFPLLPNLMRPYPQSQLNNQKRIYNYRLSRARRVVEQAFGILAARWRVFHTAFGCNIHTVDKVIKAACVLHNYLSEDNEIQTENSINSVLRPLRRGGNSPSITAYQIREEFSNYFNGSGSVP</sequence>
<dbReference type="InterPro" id="IPR045249">
    <property type="entry name" value="HARBI1-like"/>
</dbReference>
<keyword evidence="6" id="KW-0378">Hydrolase</keyword>
<evidence type="ECO:0000256" key="6">
    <source>
        <dbReference type="ARBA" id="ARBA00022801"/>
    </source>
</evidence>
<dbReference type="GO" id="GO:0046872">
    <property type="term" value="F:metal ion binding"/>
    <property type="evidence" value="ECO:0007669"/>
    <property type="project" value="UniProtKB-KW"/>
</dbReference>
<evidence type="ECO:0000256" key="3">
    <source>
        <dbReference type="ARBA" id="ARBA00006958"/>
    </source>
</evidence>
<evidence type="ECO:0000259" key="8">
    <source>
        <dbReference type="Pfam" id="PF13359"/>
    </source>
</evidence>
<protein>
    <recommendedName>
        <fullName evidence="8">DDE Tnp4 domain-containing protein</fullName>
    </recommendedName>
</protein>
<evidence type="ECO:0000256" key="4">
    <source>
        <dbReference type="ARBA" id="ARBA00022722"/>
    </source>
</evidence>
<proteinExistence type="inferred from homology"/>
<keyword evidence="10" id="KW-1185">Reference proteome</keyword>
<evidence type="ECO:0000313" key="9">
    <source>
        <dbReference type="EMBL" id="CAK1591723.1"/>
    </source>
</evidence>
<comment type="cofactor">
    <cofactor evidence="1">
        <name>a divalent metal cation</name>
        <dbReference type="ChEBI" id="CHEBI:60240"/>
    </cofactor>
</comment>
<dbReference type="InterPro" id="IPR027806">
    <property type="entry name" value="HARBI1_dom"/>
</dbReference>
<dbReference type="Proteomes" id="UP001314205">
    <property type="component" value="Unassembled WGS sequence"/>
</dbReference>
<dbReference type="PANTHER" id="PTHR22930:SF269">
    <property type="entry name" value="NUCLEASE HARBI1-LIKE PROTEIN"/>
    <property type="match status" value="1"/>
</dbReference>
<evidence type="ECO:0000256" key="7">
    <source>
        <dbReference type="ARBA" id="ARBA00023242"/>
    </source>
</evidence>
<gene>
    <name evidence="9" type="ORF">PARMNEM_LOCUS11896</name>
</gene>
<dbReference type="GO" id="GO:0016787">
    <property type="term" value="F:hydrolase activity"/>
    <property type="evidence" value="ECO:0007669"/>
    <property type="project" value="UniProtKB-KW"/>
</dbReference>
<evidence type="ECO:0000256" key="5">
    <source>
        <dbReference type="ARBA" id="ARBA00022723"/>
    </source>
</evidence>
<dbReference type="Pfam" id="PF13359">
    <property type="entry name" value="DDE_Tnp_4"/>
    <property type="match status" value="1"/>
</dbReference>
<keyword evidence="4" id="KW-0540">Nuclease</keyword>
<dbReference type="GO" id="GO:0004518">
    <property type="term" value="F:nuclease activity"/>
    <property type="evidence" value="ECO:0007669"/>
    <property type="project" value="UniProtKB-KW"/>
</dbReference>
<keyword evidence="7" id="KW-0539">Nucleus</keyword>
<evidence type="ECO:0000256" key="2">
    <source>
        <dbReference type="ARBA" id="ARBA00004123"/>
    </source>
</evidence>
<comment type="subcellular location">
    <subcellularLocation>
        <location evidence="2">Nucleus</location>
    </subcellularLocation>
</comment>
<dbReference type="AlphaFoldDB" id="A0AAV1L9V5"/>
<name>A0AAV1L9V5_9NEOP</name>
<reference evidence="9 10" key="1">
    <citation type="submission" date="2023-11" db="EMBL/GenBank/DDBJ databases">
        <authorList>
            <person name="Hedman E."/>
            <person name="Englund M."/>
            <person name="Stromberg M."/>
            <person name="Nyberg Akerstrom W."/>
            <person name="Nylinder S."/>
            <person name="Jareborg N."/>
            <person name="Kallberg Y."/>
            <person name="Kronander E."/>
        </authorList>
    </citation>
    <scope>NUCLEOTIDE SEQUENCE [LARGE SCALE GENOMIC DNA]</scope>
</reference>
<organism evidence="9 10">
    <name type="scientific">Parnassius mnemosyne</name>
    <name type="common">clouded apollo</name>
    <dbReference type="NCBI Taxonomy" id="213953"/>
    <lineage>
        <taxon>Eukaryota</taxon>
        <taxon>Metazoa</taxon>
        <taxon>Ecdysozoa</taxon>
        <taxon>Arthropoda</taxon>
        <taxon>Hexapoda</taxon>
        <taxon>Insecta</taxon>
        <taxon>Pterygota</taxon>
        <taxon>Neoptera</taxon>
        <taxon>Endopterygota</taxon>
        <taxon>Lepidoptera</taxon>
        <taxon>Glossata</taxon>
        <taxon>Ditrysia</taxon>
        <taxon>Papilionoidea</taxon>
        <taxon>Papilionidae</taxon>
        <taxon>Parnassiinae</taxon>
        <taxon>Parnassini</taxon>
        <taxon>Parnassius</taxon>
        <taxon>Driopa</taxon>
    </lineage>
</organism>
<evidence type="ECO:0000256" key="1">
    <source>
        <dbReference type="ARBA" id="ARBA00001968"/>
    </source>
</evidence>
<dbReference type="PANTHER" id="PTHR22930">
    <property type="match status" value="1"/>
</dbReference>
<dbReference type="EMBL" id="CAVLGL010000087">
    <property type="protein sequence ID" value="CAK1591723.1"/>
    <property type="molecule type" value="Genomic_DNA"/>
</dbReference>